<organism evidence="9 10">
    <name type="scientific">Microbacterium insulae</name>
    <dbReference type="NCBI Taxonomy" id="483014"/>
    <lineage>
        <taxon>Bacteria</taxon>
        <taxon>Bacillati</taxon>
        <taxon>Actinomycetota</taxon>
        <taxon>Actinomycetes</taxon>
        <taxon>Micrococcales</taxon>
        <taxon>Microbacteriaceae</taxon>
        <taxon>Microbacterium</taxon>
    </lineage>
</organism>
<evidence type="ECO:0000256" key="6">
    <source>
        <dbReference type="ARBA" id="ARBA00022840"/>
    </source>
</evidence>
<accession>A0ABW3AIG4</accession>
<dbReference type="Gene3D" id="3.40.50.300">
    <property type="entry name" value="P-loop containing nucleotide triphosphate hydrolases"/>
    <property type="match status" value="2"/>
</dbReference>
<gene>
    <name evidence="9" type="ORF">ACFQ0P_07990</name>
</gene>
<evidence type="ECO:0000256" key="1">
    <source>
        <dbReference type="ARBA" id="ARBA00004202"/>
    </source>
</evidence>
<dbReference type="InterPro" id="IPR003439">
    <property type="entry name" value="ABC_transporter-like_ATP-bd"/>
</dbReference>
<keyword evidence="5" id="KW-0547">Nucleotide-binding</keyword>
<keyword evidence="3" id="KW-0813">Transport</keyword>
<evidence type="ECO:0000256" key="5">
    <source>
        <dbReference type="ARBA" id="ARBA00022741"/>
    </source>
</evidence>
<dbReference type="CDD" id="cd03257">
    <property type="entry name" value="ABC_NikE_OppD_transporters"/>
    <property type="match status" value="2"/>
</dbReference>
<evidence type="ECO:0000259" key="8">
    <source>
        <dbReference type="PROSITE" id="PS50893"/>
    </source>
</evidence>
<keyword evidence="7" id="KW-0472">Membrane</keyword>
<feature type="domain" description="ABC transporter" evidence="8">
    <location>
        <begin position="352"/>
        <end position="591"/>
    </location>
</feature>
<dbReference type="PROSITE" id="PS50893">
    <property type="entry name" value="ABC_TRANSPORTER_2"/>
    <property type="match status" value="2"/>
</dbReference>
<feature type="domain" description="ABC transporter" evidence="8">
    <location>
        <begin position="13"/>
        <end position="262"/>
    </location>
</feature>
<dbReference type="GO" id="GO:0005524">
    <property type="term" value="F:ATP binding"/>
    <property type="evidence" value="ECO:0007669"/>
    <property type="project" value="UniProtKB-KW"/>
</dbReference>
<dbReference type="Proteomes" id="UP001597055">
    <property type="component" value="Unassembled WGS sequence"/>
</dbReference>
<dbReference type="InterPro" id="IPR017871">
    <property type="entry name" value="ABC_transporter-like_CS"/>
</dbReference>
<dbReference type="RefSeq" id="WP_204978117.1">
    <property type="nucleotide sequence ID" value="NZ_JBHTII010000001.1"/>
</dbReference>
<comment type="caution">
    <text evidence="9">The sequence shown here is derived from an EMBL/GenBank/DDBJ whole genome shotgun (WGS) entry which is preliminary data.</text>
</comment>
<dbReference type="PANTHER" id="PTHR43297">
    <property type="entry name" value="OLIGOPEPTIDE TRANSPORT ATP-BINDING PROTEIN APPD"/>
    <property type="match status" value="1"/>
</dbReference>
<name>A0ABW3AIG4_9MICO</name>
<evidence type="ECO:0000256" key="2">
    <source>
        <dbReference type="ARBA" id="ARBA00005417"/>
    </source>
</evidence>
<evidence type="ECO:0000313" key="9">
    <source>
        <dbReference type="EMBL" id="MFD0790334.1"/>
    </source>
</evidence>
<comment type="subcellular location">
    <subcellularLocation>
        <location evidence="1">Cell membrane</location>
        <topology evidence="1">Peripheral membrane protein</topology>
    </subcellularLocation>
</comment>
<evidence type="ECO:0000256" key="3">
    <source>
        <dbReference type="ARBA" id="ARBA00022448"/>
    </source>
</evidence>
<protein>
    <submittedName>
        <fullName evidence="9">Dipeptide ABC transporter ATP-binding protein</fullName>
    </submittedName>
</protein>
<reference evidence="10" key="1">
    <citation type="journal article" date="2019" name="Int. J. Syst. Evol. Microbiol.">
        <title>The Global Catalogue of Microorganisms (GCM) 10K type strain sequencing project: providing services to taxonomists for standard genome sequencing and annotation.</title>
        <authorList>
            <consortium name="The Broad Institute Genomics Platform"/>
            <consortium name="The Broad Institute Genome Sequencing Center for Infectious Disease"/>
            <person name="Wu L."/>
            <person name="Ma J."/>
        </authorList>
    </citation>
    <scope>NUCLEOTIDE SEQUENCE [LARGE SCALE GENOMIC DNA]</scope>
    <source>
        <strain evidence="10">CCUG 54523</strain>
    </source>
</reference>
<dbReference type="SMART" id="SM00382">
    <property type="entry name" value="AAA"/>
    <property type="match status" value="2"/>
</dbReference>
<proteinExistence type="inferred from homology"/>
<sequence length="602" mass="64350">MIDGNPQTGAPRVRVDGLGIVLSRSRTPVVEDVSFSVGPAKVMGLVGESGSGKSTVALSLLGYARRGLTIASGTVDIAGTSVLDLSGTALRRARGTLVSYVPQDPASGLNPALTLGFQLSEAMRVHDDGTATDSMDVRVAALLDDVRLHATAELLGSYPHQVSGGQAQRIAIAMAFACRPRLVVLDEPTTGLDVTTQRHVLETIRRLATTHDTSAVYVSHDLPVVAEIADDVAVMYAGRLVEHAPARVVFGGARHPYTAGLLRAAPTPERAGVLVGIEGRPPRPGRWPSGCAFADRCPRVTPECREAVPALALVGPDHVARCIHPVERTESPAPIALVTPRPVAAAASAGDLELNGLDAWYGAKKALHGVKFTVASGTCVGVVGESGSGKTTLARCLAGLHPSWGGPVAFDGTSLDPRVQRRSLDQRRRIQYIFQNPHASLNPRLTVGENIEVPLQYFEHLNRIDRRRKVAEVLDQVALGADLANRMPEQLSGGERQRVAVARALIVDPELLICDEITSALDVSVQALVIEQLRELQRERGLTMVFITHNVAVVRSIAQDVVVLEQGRVVEAGPTEMVLNRPEHPYTQQLMRDLPRFADAVA</sequence>
<dbReference type="InterPro" id="IPR050388">
    <property type="entry name" value="ABC_Ni/Peptide_Import"/>
</dbReference>
<keyword evidence="10" id="KW-1185">Reference proteome</keyword>
<evidence type="ECO:0000256" key="7">
    <source>
        <dbReference type="ARBA" id="ARBA00023136"/>
    </source>
</evidence>
<dbReference type="Pfam" id="PF08352">
    <property type="entry name" value="oligo_HPY"/>
    <property type="match status" value="2"/>
</dbReference>
<evidence type="ECO:0000313" key="10">
    <source>
        <dbReference type="Proteomes" id="UP001597055"/>
    </source>
</evidence>
<dbReference type="Pfam" id="PF00005">
    <property type="entry name" value="ABC_tran"/>
    <property type="match status" value="2"/>
</dbReference>
<comment type="similarity">
    <text evidence="2">Belongs to the ABC transporter superfamily.</text>
</comment>
<dbReference type="PROSITE" id="PS00211">
    <property type="entry name" value="ABC_TRANSPORTER_1"/>
    <property type="match status" value="2"/>
</dbReference>
<dbReference type="PANTHER" id="PTHR43297:SF2">
    <property type="entry name" value="DIPEPTIDE TRANSPORT ATP-BINDING PROTEIN DPPD"/>
    <property type="match status" value="1"/>
</dbReference>
<dbReference type="InterPro" id="IPR003593">
    <property type="entry name" value="AAA+_ATPase"/>
</dbReference>
<keyword evidence="4" id="KW-1003">Cell membrane</keyword>
<dbReference type="NCBIfam" id="TIGR01727">
    <property type="entry name" value="oligo_HPY"/>
    <property type="match status" value="1"/>
</dbReference>
<dbReference type="InterPro" id="IPR027417">
    <property type="entry name" value="P-loop_NTPase"/>
</dbReference>
<dbReference type="NCBIfam" id="NF008453">
    <property type="entry name" value="PRK11308.1"/>
    <property type="match status" value="2"/>
</dbReference>
<keyword evidence="6 9" id="KW-0067">ATP-binding</keyword>
<evidence type="ECO:0000256" key="4">
    <source>
        <dbReference type="ARBA" id="ARBA00022475"/>
    </source>
</evidence>
<dbReference type="InterPro" id="IPR013563">
    <property type="entry name" value="Oligopep_ABC_C"/>
</dbReference>
<dbReference type="SUPFAM" id="SSF52540">
    <property type="entry name" value="P-loop containing nucleoside triphosphate hydrolases"/>
    <property type="match status" value="2"/>
</dbReference>
<dbReference type="EMBL" id="JBHTII010000001">
    <property type="protein sequence ID" value="MFD0790334.1"/>
    <property type="molecule type" value="Genomic_DNA"/>
</dbReference>